<evidence type="ECO:0000313" key="3">
    <source>
        <dbReference type="Proteomes" id="UP000589626"/>
    </source>
</evidence>
<reference evidence="2 3" key="1">
    <citation type="submission" date="2020-08" db="EMBL/GenBank/DDBJ databases">
        <title>Sequencing the genomes of 1000 actinobacteria strains.</title>
        <authorList>
            <person name="Klenk H.-P."/>
        </authorList>
    </citation>
    <scope>NUCLEOTIDE SEQUENCE [LARGE SCALE GENOMIC DNA]</scope>
    <source>
        <strain evidence="2 3">DSM 105498</strain>
    </source>
</reference>
<keyword evidence="1" id="KW-0732">Signal</keyword>
<comment type="caution">
    <text evidence="2">The sequence shown here is derived from an EMBL/GenBank/DDBJ whole genome shotgun (WGS) entry which is preliminary data.</text>
</comment>
<evidence type="ECO:0000256" key="1">
    <source>
        <dbReference type="SAM" id="SignalP"/>
    </source>
</evidence>
<dbReference type="Proteomes" id="UP000589626">
    <property type="component" value="Unassembled WGS sequence"/>
</dbReference>
<evidence type="ECO:0008006" key="4">
    <source>
        <dbReference type="Google" id="ProtNLM"/>
    </source>
</evidence>
<feature type="chain" id="PRO_5030920943" description="DUF4352 domain-containing protein" evidence="1">
    <location>
        <begin position="33"/>
        <end position="187"/>
    </location>
</feature>
<evidence type="ECO:0000313" key="2">
    <source>
        <dbReference type="EMBL" id="MBB3040207.1"/>
    </source>
</evidence>
<sequence length="187" mass="20170">MRPARPLRRSAVAAGLLAAAVVPGLPAAPAGAAEATYDDPADATASLTDIRTVAIKHTPAKLRVVVGFTDLRRRSEGGAAGLTIFIDTRKDRRGADFGLTTGLQDGTDYQLLRIRRGHPVGAPLTCPHRVRLGFAGDRLAFDAVRSCLGEPGRVRIGVKMRDDFDPSHPVLDWLGEPRSWTRWVRSS</sequence>
<gene>
    <name evidence="2" type="ORF">FHU40_000008</name>
</gene>
<accession>A0A7W4VR30</accession>
<dbReference type="EMBL" id="JACHWR010000001">
    <property type="protein sequence ID" value="MBB3040207.1"/>
    <property type="molecule type" value="Genomic_DNA"/>
</dbReference>
<keyword evidence="3" id="KW-1185">Reference proteome</keyword>
<protein>
    <recommendedName>
        <fullName evidence="4">DUF4352 domain-containing protein</fullName>
    </recommendedName>
</protein>
<proteinExistence type="predicted"/>
<feature type="signal peptide" evidence="1">
    <location>
        <begin position="1"/>
        <end position="32"/>
    </location>
</feature>
<dbReference type="AlphaFoldDB" id="A0A7W4VR30"/>
<organism evidence="2 3">
    <name type="scientific">Nocardioides soli</name>
    <dbReference type="NCBI Taxonomy" id="1036020"/>
    <lineage>
        <taxon>Bacteria</taxon>
        <taxon>Bacillati</taxon>
        <taxon>Actinomycetota</taxon>
        <taxon>Actinomycetes</taxon>
        <taxon>Propionibacteriales</taxon>
        <taxon>Nocardioidaceae</taxon>
        <taxon>Nocardioides</taxon>
    </lineage>
</organism>
<dbReference type="RefSeq" id="WP_183590261.1">
    <property type="nucleotide sequence ID" value="NZ_JACHWR010000001.1"/>
</dbReference>
<name>A0A7W4VR30_9ACTN</name>